<comment type="caution">
    <text evidence="3">The sequence shown here is derived from an EMBL/GenBank/DDBJ whole genome shotgun (WGS) entry which is preliminary data.</text>
</comment>
<evidence type="ECO:0000256" key="2">
    <source>
        <dbReference type="SAM" id="MobiDB-lite"/>
    </source>
</evidence>
<dbReference type="OrthoDB" id="10621044at2759"/>
<feature type="region of interest" description="Disordered" evidence="2">
    <location>
        <begin position="101"/>
        <end position="206"/>
    </location>
</feature>
<protein>
    <submittedName>
        <fullName evidence="3">Uncharacterized protein</fullName>
    </submittedName>
</protein>
<feature type="compositionally biased region" description="Basic and acidic residues" evidence="2">
    <location>
        <begin position="132"/>
        <end position="147"/>
    </location>
</feature>
<proteinExistence type="predicted"/>
<dbReference type="AlphaFoldDB" id="A0A9X0D4R4"/>
<feature type="region of interest" description="Disordered" evidence="2">
    <location>
        <begin position="220"/>
        <end position="392"/>
    </location>
</feature>
<name>A0A9X0D4R4_9CNID</name>
<dbReference type="Proteomes" id="UP001163046">
    <property type="component" value="Unassembled WGS sequence"/>
</dbReference>
<feature type="compositionally biased region" description="Acidic residues" evidence="2">
    <location>
        <begin position="150"/>
        <end position="163"/>
    </location>
</feature>
<sequence length="545" mass="59165">MDFYGCLYFDTDKSLSIIPKSRCVLRGPFEAGHEAEVSWRGQNNEKQRFLGVILKTAKKDQKEQIEHFAEMASRLVQQWIDTGEEVRPKLPLLVEKQLPGIDSKTTTDSGMDVGGTAGNGKRRRKRTTIMKESQEQERAQKKSKDASDTSNDEEDAESDDSDADKENLKQQTKKGKDTSAEKRAKETRRQLTNLANQKKKAEQESCTQGVTEIYNAFVGNFPVTSHPTFPPSPASPGVQSTNRGIPAGSGAQRHASSVIRPAPVSPDVQSTNRGIPAGSGAQRHASSVIPPAPVSPGVQSTNRGIPAGSGAQRHASSAIPPAPVSPGVQSTNRGIPAGSGAQRHASSVIPPAPVSPDVQSTNRGIPVSGTRRQHPPFISQENALPSYSSSEETSLSETGSAFVSAMGNVDNRYMETGGGYYDLLAKPLEENFGSHDAYSHEITEIGQLREENQRLHQEIANLKSQLHSANRQPVPSTEVLRYLKDFLDVNAEPDGSEFLPQHASVASQDYIIRANLEPRSTKIPNTSSTVRLLDNSDVYVDRNSL</sequence>
<accession>A0A9X0D4R4</accession>
<keyword evidence="4" id="KW-1185">Reference proteome</keyword>
<feature type="compositionally biased region" description="Basic and acidic residues" evidence="2">
    <location>
        <begin position="164"/>
        <end position="189"/>
    </location>
</feature>
<evidence type="ECO:0000313" key="3">
    <source>
        <dbReference type="EMBL" id="KAJ7384809.1"/>
    </source>
</evidence>
<keyword evidence="1" id="KW-0175">Coiled coil</keyword>
<reference evidence="3" key="1">
    <citation type="submission" date="2023-01" db="EMBL/GenBank/DDBJ databases">
        <title>Genome assembly of the deep-sea coral Lophelia pertusa.</title>
        <authorList>
            <person name="Herrera S."/>
            <person name="Cordes E."/>
        </authorList>
    </citation>
    <scope>NUCLEOTIDE SEQUENCE</scope>
    <source>
        <strain evidence="3">USNM1676648</strain>
        <tissue evidence="3">Polyp</tissue>
    </source>
</reference>
<evidence type="ECO:0000313" key="4">
    <source>
        <dbReference type="Proteomes" id="UP001163046"/>
    </source>
</evidence>
<organism evidence="3 4">
    <name type="scientific">Desmophyllum pertusum</name>
    <dbReference type="NCBI Taxonomy" id="174260"/>
    <lineage>
        <taxon>Eukaryota</taxon>
        <taxon>Metazoa</taxon>
        <taxon>Cnidaria</taxon>
        <taxon>Anthozoa</taxon>
        <taxon>Hexacorallia</taxon>
        <taxon>Scleractinia</taxon>
        <taxon>Caryophylliina</taxon>
        <taxon>Caryophylliidae</taxon>
        <taxon>Desmophyllum</taxon>
    </lineage>
</organism>
<feature type="coiled-coil region" evidence="1">
    <location>
        <begin position="445"/>
        <end position="472"/>
    </location>
</feature>
<gene>
    <name evidence="3" type="ORF">OS493_019486</name>
</gene>
<evidence type="ECO:0000256" key="1">
    <source>
        <dbReference type="SAM" id="Coils"/>
    </source>
</evidence>
<dbReference type="EMBL" id="MU825884">
    <property type="protein sequence ID" value="KAJ7384809.1"/>
    <property type="molecule type" value="Genomic_DNA"/>
</dbReference>